<dbReference type="GO" id="GO:0071421">
    <property type="term" value="P:manganese ion transmembrane transport"/>
    <property type="evidence" value="ECO:0000318"/>
    <property type="project" value="GO_Central"/>
</dbReference>
<reference evidence="8" key="2">
    <citation type="journal article" date="2013" name="G3 (Bethesda)">
        <title>Genomes of Ashbya fungi isolated from insects reveal four mating-type loci, numerous translocations, lack of transposons, and distinct gene duplications.</title>
        <authorList>
            <person name="Dietrich F.S."/>
            <person name="Voegeli S."/>
            <person name="Kuo S."/>
            <person name="Philippsen P."/>
        </authorList>
    </citation>
    <scope>GENOME REANNOTATION</scope>
    <source>
        <strain evidence="8">ATCC 10895 / CBS 109.51 / FGSC 9923 / NRRL Y-1056</strain>
    </source>
</reference>
<feature type="chain" id="PRO_5017497045" description="GDT1 family protein" evidence="6">
    <location>
        <begin position="20"/>
        <end position="277"/>
    </location>
</feature>
<dbReference type="GO" id="GO:0032472">
    <property type="term" value="P:Golgi calcium ion transport"/>
    <property type="evidence" value="ECO:0000318"/>
    <property type="project" value="GO_Central"/>
</dbReference>
<comment type="subcellular location">
    <subcellularLocation>
        <location evidence="1 6">Membrane</location>
        <topology evidence="1 6">Multi-pass membrane protein</topology>
    </subcellularLocation>
</comment>
<dbReference type="GO" id="GO:0005794">
    <property type="term" value="C:Golgi apparatus"/>
    <property type="evidence" value="ECO:0000318"/>
    <property type="project" value="GO_Central"/>
</dbReference>
<feature type="transmembrane region" description="Helical" evidence="6">
    <location>
        <begin position="101"/>
        <end position="119"/>
    </location>
</feature>
<feature type="signal peptide" evidence="6">
    <location>
        <begin position="1"/>
        <end position="19"/>
    </location>
</feature>
<dbReference type="GO" id="GO:0005384">
    <property type="term" value="F:manganese ion transmembrane transporter activity"/>
    <property type="evidence" value="ECO:0000318"/>
    <property type="project" value="GO_Central"/>
</dbReference>
<keyword evidence="8" id="KW-1185">Reference proteome</keyword>
<feature type="transmembrane region" description="Helical" evidence="6">
    <location>
        <begin position="69"/>
        <end position="89"/>
    </location>
</feature>
<dbReference type="InterPro" id="IPR049555">
    <property type="entry name" value="GDT1-like_CS"/>
</dbReference>
<dbReference type="AlphaFoldDB" id="Q758L8"/>
<protein>
    <recommendedName>
        <fullName evidence="6">GDT1 family protein</fullName>
    </recommendedName>
</protein>
<evidence type="ECO:0000256" key="2">
    <source>
        <dbReference type="ARBA" id="ARBA00009190"/>
    </source>
</evidence>
<dbReference type="GO" id="GO:0070588">
    <property type="term" value="P:calcium ion transmembrane transport"/>
    <property type="evidence" value="ECO:0000318"/>
    <property type="project" value="GO_Central"/>
</dbReference>
<comment type="similarity">
    <text evidence="2 6">Belongs to the GDT1 family.</text>
</comment>
<dbReference type="PANTHER" id="PTHR12608:SF1">
    <property type="entry name" value="TRANSMEMBRANE PROTEIN 165"/>
    <property type="match status" value="1"/>
</dbReference>
<sequence>MKTINRVLIAALFISVVSAAATREQEVDDLHSSSTLKDLLMAVSMVGVSEIGDKTFLIAALMAMRHPRLLVFSAASTSLALMTVLAGIIGGTFTSLVPQRYTQFAAGILFFIFGYKLALESLETPKDAGVEGELAEVEEEIAIHDMNTNLNETESGGVIKDKRTLVNNRYLNDMLLKVGDRLALYFSPVWIQTFVMVFLGEFGDRSQISTIAMASSSQYWIVILGATIGHLICTAVAVIGGKLLAKRISMRTVNLGGAISFIIFGIVYTYESFHNPN</sequence>
<evidence type="ECO:0000256" key="3">
    <source>
        <dbReference type="ARBA" id="ARBA00022692"/>
    </source>
</evidence>
<dbReference type="Proteomes" id="UP000000591">
    <property type="component" value="Chromosome V"/>
</dbReference>
<evidence type="ECO:0000313" key="7">
    <source>
        <dbReference type="EMBL" id="AAS52428.1"/>
    </source>
</evidence>
<dbReference type="InterPro" id="IPR036259">
    <property type="entry name" value="MFS_trans_sf"/>
</dbReference>
<dbReference type="GO" id="GO:0032468">
    <property type="term" value="P:Golgi calcium ion homeostasis"/>
    <property type="evidence" value="ECO:0000318"/>
    <property type="project" value="GO_Central"/>
</dbReference>
<keyword evidence="3 6" id="KW-0812">Transmembrane</keyword>
<dbReference type="PROSITE" id="PS01214">
    <property type="entry name" value="UPF0016"/>
    <property type="match status" value="1"/>
</dbReference>
<name>Q758L8_EREGS</name>
<keyword evidence="6" id="KW-0732">Signal</keyword>
<dbReference type="OrthoDB" id="442680at2759"/>
<gene>
    <name evidence="7" type="ORF">AGOS_AEL257W</name>
</gene>
<dbReference type="RefSeq" id="NP_984604.1">
    <property type="nucleotide sequence ID" value="NM_209957.1"/>
</dbReference>
<evidence type="ECO:0000256" key="6">
    <source>
        <dbReference type="RuleBase" id="RU365102"/>
    </source>
</evidence>
<dbReference type="InterPro" id="IPR001727">
    <property type="entry name" value="GDT1-like"/>
</dbReference>
<feature type="transmembrane region" description="Helical" evidence="6">
    <location>
        <begin position="182"/>
        <end position="199"/>
    </location>
</feature>
<keyword evidence="5 6" id="KW-0472">Membrane</keyword>
<dbReference type="Pfam" id="PF01169">
    <property type="entry name" value="GDT1"/>
    <property type="match status" value="2"/>
</dbReference>
<dbReference type="FunCoup" id="Q758L8">
    <property type="interactions" value="702"/>
</dbReference>
<reference evidence="7 8" key="1">
    <citation type="journal article" date="2004" name="Science">
        <title>The Ashbya gossypii genome as a tool for mapping the ancient Saccharomyces cerevisiae genome.</title>
        <authorList>
            <person name="Dietrich F.S."/>
            <person name="Voegeli S."/>
            <person name="Brachat S."/>
            <person name="Lerch A."/>
            <person name="Gates K."/>
            <person name="Steiner S."/>
            <person name="Mohr C."/>
            <person name="Pohlmann R."/>
            <person name="Luedi P."/>
            <person name="Choi S."/>
            <person name="Wing R.A."/>
            <person name="Flavier A."/>
            <person name="Gaffney T.D."/>
            <person name="Philippsen P."/>
        </authorList>
    </citation>
    <scope>NUCLEOTIDE SEQUENCE [LARGE SCALE GENOMIC DNA]</scope>
    <source>
        <strain evidence="8">ATCC 10895 / CBS 109.51 / FGSC 9923 / NRRL Y-1056</strain>
    </source>
</reference>
<keyword evidence="4 6" id="KW-1133">Transmembrane helix</keyword>
<accession>Q758L8</accession>
<proteinExistence type="inferred from homology"/>
<dbReference type="PANTHER" id="PTHR12608">
    <property type="entry name" value="TRANSMEMBRANE PROTEIN HTP-1 RELATED"/>
    <property type="match status" value="1"/>
</dbReference>
<dbReference type="SUPFAM" id="SSF103473">
    <property type="entry name" value="MFS general substrate transporter"/>
    <property type="match status" value="1"/>
</dbReference>
<dbReference type="STRING" id="284811.Q758L8"/>
<dbReference type="GO" id="GO:0016020">
    <property type="term" value="C:membrane"/>
    <property type="evidence" value="ECO:0007669"/>
    <property type="project" value="UniProtKB-SubCell"/>
</dbReference>
<dbReference type="HOGENOM" id="CLU_040186_0_0_1"/>
<dbReference type="EMBL" id="AE016818">
    <property type="protein sequence ID" value="AAS52428.1"/>
    <property type="molecule type" value="Genomic_DNA"/>
</dbReference>
<evidence type="ECO:0000256" key="5">
    <source>
        <dbReference type="ARBA" id="ARBA00023136"/>
    </source>
</evidence>
<organism evidence="7 8">
    <name type="scientific">Eremothecium gossypii (strain ATCC 10895 / CBS 109.51 / FGSC 9923 / NRRL Y-1056)</name>
    <name type="common">Yeast</name>
    <name type="synonym">Ashbya gossypii</name>
    <dbReference type="NCBI Taxonomy" id="284811"/>
    <lineage>
        <taxon>Eukaryota</taxon>
        <taxon>Fungi</taxon>
        <taxon>Dikarya</taxon>
        <taxon>Ascomycota</taxon>
        <taxon>Saccharomycotina</taxon>
        <taxon>Saccharomycetes</taxon>
        <taxon>Saccharomycetales</taxon>
        <taxon>Saccharomycetaceae</taxon>
        <taxon>Eremothecium</taxon>
    </lineage>
</organism>
<feature type="transmembrane region" description="Helical" evidence="6">
    <location>
        <begin position="252"/>
        <end position="270"/>
    </location>
</feature>
<dbReference type="OMA" id="ILGHAIC"/>
<dbReference type="InParanoid" id="Q758L8"/>
<dbReference type="GO" id="GO:0015085">
    <property type="term" value="F:calcium ion transmembrane transporter activity"/>
    <property type="evidence" value="ECO:0000318"/>
    <property type="project" value="GO_Central"/>
</dbReference>
<dbReference type="GeneID" id="4620786"/>
<evidence type="ECO:0000313" key="8">
    <source>
        <dbReference type="Proteomes" id="UP000000591"/>
    </source>
</evidence>
<evidence type="ECO:0000256" key="1">
    <source>
        <dbReference type="ARBA" id="ARBA00004141"/>
    </source>
</evidence>
<dbReference type="KEGG" id="ago:AGOS_AEL257W"/>
<dbReference type="eggNOG" id="KOG2881">
    <property type="taxonomic scope" value="Eukaryota"/>
</dbReference>
<feature type="transmembrane region" description="Helical" evidence="6">
    <location>
        <begin position="219"/>
        <end position="240"/>
    </location>
</feature>
<evidence type="ECO:0000256" key="4">
    <source>
        <dbReference type="ARBA" id="ARBA00022989"/>
    </source>
</evidence>